<comment type="caution">
    <text evidence="1">The sequence shown here is derived from an EMBL/GenBank/DDBJ whole genome shotgun (WGS) entry which is preliminary data.</text>
</comment>
<dbReference type="AlphaFoldDB" id="A0AAD9QQK2"/>
<gene>
    <name evidence="1" type="ORF">P5673_010655</name>
</gene>
<keyword evidence="2" id="KW-1185">Reference proteome</keyword>
<protein>
    <submittedName>
        <fullName evidence="1">Uncharacterized protein</fullName>
    </submittedName>
</protein>
<reference evidence="1" key="2">
    <citation type="journal article" date="2023" name="Science">
        <title>Genomic signatures of disease resistance in endangered staghorn corals.</title>
        <authorList>
            <person name="Vollmer S.V."/>
            <person name="Selwyn J.D."/>
            <person name="Despard B.A."/>
            <person name="Roesel C.L."/>
        </authorList>
    </citation>
    <scope>NUCLEOTIDE SEQUENCE</scope>
    <source>
        <strain evidence="1">K2</strain>
    </source>
</reference>
<sequence>MFRGWKPKDASKAPNIVRYISGTLSSLSPKRVLVTFGESKRVLCFSEEDEVGQLRQKFLQAFSDSLADDIAVANVRFQQYDHTFKEYVDIENEVKLENNAKVKAVIVSFREKKEPGRGGDLVPLTVNLKVSLDDLLDALPEDVRYHKITQDTPYRLWNLVSNGLIQPNNDDPPVVTCSGQFGDTNTVIKAKLYGRNNFNQNVFYLTTDPSGDQSDMYLTPKGKNQEITLEPTESEDALFLPQYYYGFTAFRSQTFDSLYLGCDNNKSGATLVEMDDVNYPNPQALFTVNIIN</sequence>
<dbReference type="EMBL" id="JARQWQ010000019">
    <property type="protein sequence ID" value="KAK2565539.1"/>
    <property type="molecule type" value="Genomic_DNA"/>
</dbReference>
<accession>A0AAD9QQK2</accession>
<name>A0AAD9QQK2_ACRCE</name>
<reference evidence="1" key="1">
    <citation type="journal article" date="2023" name="G3 (Bethesda)">
        <title>Whole genome assembly and annotation of the endangered Caribbean coral Acropora cervicornis.</title>
        <authorList>
            <person name="Selwyn J.D."/>
            <person name="Vollmer S.V."/>
        </authorList>
    </citation>
    <scope>NUCLEOTIDE SEQUENCE</scope>
    <source>
        <strain evidence="1">K2</strain>
    </source>
</reference>
<organism evidence="1 2">
    <name type="scientific">Acropora cervicornis</name>
    <name type="common">Staghorn coral</name>
    <dbReference type="NCBI Taxonomy" id="6130"/>
    <lineage>
        <taxon>Eukaryota</taxon>
        <taxon>Metazoa</taxon>
        <taxon>Cnidaria</taxon>
        <taxon>Anthozoa</taxon>
        <taxon>Hexacorallia</taxon>
        <taxon>Scleractinia</taxon>
        <taxon>Astrocoeniina</taxon>
        <taxon>Acroporidae</taxon>
        <taxon>Acropora</taxon>
    </lineage>
</organism>
<evidence type="ECO:0000313" key="1">
    <source>
        <dbReference type="EMBL" id="KAK2565539.1"/>
    </source>
</evidence>
<dbReference type="Proteomes" id="UP001249851">
    <property type="component" value="Unassembled WGS sequence"/>
</dbReference>
<evidence type="ECO:0000313" key="2">
    <source>
        <dbReference type="Proteomes" id="UP001249851"/>
    </source>
</evidence>
<proteinExistence type="predicted"/>